<keyword evidence="3" id="KW-0813">Transport</keyword>
<dbReference type="STRING" id="41875.K8F416"/>
<evidence type="ECO:0000313" key="9">
    <source>
        <dbReference type="EMBL" id="CCO66805.1"/>
    </source>
</evidence>
<evidence type="ECO:0000313" key="10">
    <source>
        <dbReference type="Proteomes" id="UP000198341"/>
    </source>
</evidence>
<accession>K8F416</accession>
<proteinExistence type="inferred from homology"/>
<dbReference type="EMBL" id="FO082270">
    <property type="protein sequence ID" value="CCO66805.1"/>
    <property type="molecule type" value="Genomic_DNA"/>
</dbReference>
<evidence type="ECO:0000256" key="2">
    <source>
        <dbReference type="ARBA" id="ARBA00010050"/>
    </source>
</evidence>
<organism evidence="9 10">
    <name type="scientific">Bathycoccus prasinos</name>
    <dbReference type="NCBI Taxonomy" id="41875"/>
    <lineage>
        <taxon>Eukaryota</taxon>
        <taxon>Viridiplantae</taxon>
        <taxon>Chlorophyta</taxon>
        <taxon>Mamiellophyceae</taxon>
        <taxon>Mamiellales</taxon>
        <taxon>Bathycoccaceae</taxon>
        <taxon>Bathycoccus</taxon>
    </lineage>
</organism>
<dbReference type="GO" id="GO:0031201">
    <property type="term" value="C:SNARE complex"/>
    <property type="evidence" value="ECO:0007669"/>
    <property type="project" value="TreeGrafter"/>
</dbReference>
<dbReference type="OrthoDB" id="9984275at2759"/>
<gene>
    <name evidence="9" type="ORF">Bathy09g03500</name>
</gene>
<dbReference type="InterPro" id="IPR011990">
    <property type="entry name" value="TPR-like_helical_dom_sf"/>
</dbReference>
<evidence type="ECO:0000256" key="5">
    <source>
        <dbReference type="ARBA" id="ARBA00022927"/>
    </source>
</evidence>
<dbReference type="GO" id="GO:0005774">
    <property type="term" value="C:vacuolar membrane"/>
    <property type="evidence" value="ECO:0007669"/>
    <property type="project" value="TreeGrafter"/>
</dbReference>
<keyword evidence="10" id="KW-1185">Reference proteome</keyword>
<reference evidence="9 10" key="1">
    <citation type="submission" date="2011-10" db="EMBL/GenBank/DDBJ databases">
        <authorList>
            <person name="Genoscope - CEA"/>
        </authorList>
    </citation>
    <scope>NUCLEOTIDE SEQUENCE [LARGE SCALE GENOMIC DNA]</scope>
    <source>
        <strain evidence="9 10">RCC 1105</strain>
    </source>
</reference>
<comment type="subcellular location">
    <subcellularLocation>
        <location evidence="1">Membrane</location>
        <topology evidence="1">Peripheral membrane protein</topology>
    </subcellularLocation>
</comment>
<dbReference type="GO" id="GO:0019905">
    <property type="term" value="F:syntaxin binding"/>
    <property type="evidence" value="ECO:0007669"/>
    <property type="project" value="TreeGrafter"/>
</dbReference>
<dbReference type="SUPFAM" id="SSF48452">
    <property type="entry name" value="TPR-like"/>
    <property type="match status" value="1"/>
</dbReference>
<evidence type="ECO:0000256" key="1">
    <source>
        <dbReference type="ARBA" id="ARBA00004170"/>
    </source>
</evidence>
<dbReference type="PANTHER" id="PTHR13768">
    <property type="entry name" value="SOLUBLE NSF ATTACHMENT PROTEIN SNAP"/>
    <property type="match status" value="1"/>
</dbReference>
<comment type="similarity">
    <text evidence="2">Belongs to the SNAP family.</text>
</comment>
<dbReference type="Proteomes" id="UP000198341">
    <property type="component" value="Chromosome 9"/>
</dbReference>
<dbReference type="RefSeq" id="XP_007511245.1">
    <property type="nucleotide sequence ID" value="XM_007511183.1"/>
</dbReference>
<evidence type="ECO:0000256" key="8">
    <source>
        <dbReference type="ARBA" id="ARBA00042485"/>
    </source>
</evidence>
<evidence type="ECO:0000256" key="7">
    <source>
        <dbReference type="ARBA" id="ARBA00040047"/>
    </source>
</evidence>
<dbReference type="InterPro" id="IPR000744">
    <property type="entry name" value="NSF_attach"/>
</dbReference>
<dbReference type="PANTHER" id="PTHR13768:SF2">
    <property type="entry name" value="GAMMA-SOLUBLE NSF ATTACHMENT PROTEIN"/>
    <property type="match status" value="1"/>
</dbReference>
<protein>
    <recommendedName>
        <fullName evidence="7">Gamma-soluble NSF attachment protein</fullName>
    </recommendedName>
    <alternativeName>
        <fullName evidence="8">N-ethylmaleimide-sensitive factor attachment protein gamma</fullName>
    </alternativeName>
</protein>
<dbReference type="Pfam" id="PF14938">
    <property type="entry name" value="SNAP"/>
    <property type="match status" value="1"/>
</dbReference>
<evidence type="ECO:0000256" key="3">
    <source>
        <dbReference type="ARBA" id="ARBA00022448"/>
    </source>
</evidence>
<dbReference type="KEGG" id="bpg:Bathy09g03500"/>
<evidence type="ECO:0000256" key="6">
    <source>
        <dbReference type="ARBA" id="ARBA00023136"/>
    </source>
</evidence>
<dbReference type="Gene3D" id="1.25.40.10">
    <property type="entry name" value="Tetratricopeptide repeat domain"/>
    <property type="match status" value="1"/>
</dbReference>
<keyword evidence="5" id="KW-0653">Protein transport</keyword>
<name>K8F416_9CHLO</name>
<dbReference type="GO" id="GO:0006886">
    <property type="term" value="P:intracellular protein transport"/>
    <property type="evidence" value="ECO:0007669"/>
    <property type="project" value="InterPro"/>
</dbReference>
<dbReference type="AlphaFoldDB" id="K8F416"/>
<dbReference type="GO" id="GO:0005483">
    <property type="term" value="F:soluble NSF attachment protein activity"/>
    <property type="evidence" value="ECO:0007669"/>
    <property type="project" value="TreeGrafter"/>
</dbReference>
<keyword evidence="6" id="KW-0472">Membrane</keyword>
<sequence length="313" mass="34875">MSQSEAEKLLKLADASARGSLFKSKDLEKASLLYDDASKMFQSVRLFHKAVLAKERCAESNEETNNVFLAARSYDQCVLLASRAVLETKEFDVNDSKAIQLLSDFSARASACYASSSRMQQSGECLAKCARILEKLGVKGEEKSVSLYERALDVLCENELELYASDAFRALCALRCKTGAFREAAELCVRFAVACDKISSTATQRRCYLHAIIAYLWVGDVKEAELSYADFMEIDAFANSEESLISYELLRGYKEEDAGMIETTWRERRVPEIADACFSRLKLPNPAFPLKGGSMMMMGRGGGKEEEEDDDLT</sequence>
<keyword evidence="4" id="KW-0931">ER-Golgi transport</keyword>
<evidence type="ECO:0000256" key="4">
    <source>
        <dbReference type="ARBA" id="ARBA00022892"/>
    </source>
</evidence>
<dbReference type="GeneID" id="19013857"/>
<dbReference type="eggNOG" id="KOG1585">
    <property type="taxonomic scope" value="Eukaryota"/>
</dbReference>
<dbReference type="GO" id="GO:0016192">
    <property type="term" value="P:vesicle-mediated transport"/>
    <property type="evidence" value="ECO:0007669"/>
    <property type="project" value="UniProtKB-KW"/>
</dbReference>